<dbReference type="RefSeq" id="WP_182707914.1">
    <property type="nucleotide sequence ID" value="NZ_JACJII010000001.1"/>
</dbReference>
<keyword evidence="2" id="KW-1185">Reference proteome</keyword>
<dbReference type="Gene3D" id="2.60.40.4350">
    <property type="match status" value="1"/>
</dbReference>
<gene>
    <name evidence="1" type="ORF">HNR21_006175</name>
</gene>
<evidence type="ECO:0000313" key="2">
    <source>
        <dbReference type="Proteomes" id="UP000539313"/>
    </source>
</evidence>
<evidence type="ECO:0000313" key="1">
    <source>
        <dbReference type="EMBL" id="MBA9007293.1"/>
    </source>
</evidence>
<reference evidence="1 2" key="1">
    <citation type="submission" date="2020-08" db="EMBL/GenBank/DDBJ databases">
        <title>Sequencing the genomes of 1000 actinobacteria strains.</title>
        <authorList>
            <person name="Klenk H.-P."/>
        </authorList>
    </citation>
    <scope>NUCLEOTIDE SEQUENCE [LARGE SCALE GENOMIC DNA]</scope>
    <source>
        <strain evidence="1 2">DSM 45823</strain>
    </source>
</reference>
<proteinExistence type="predicted"/>
<dbReference type="AlphaFoldDB" id="A0A7W3N4G0"/>
<accession>A0A7W3N4G0</accession>
<name>A0A7W3N4G0_9ACTN</name>
<dbReference type="Proteomes" id="UP000539313">
    <property type="component" value="Unassembled WGS sequence"/>
</dbReference>
<protein>
    <submittedName>
        <fullName evidence="1">CRISPR-associated protein Cmr3</fullName>
    </submittedName>
</protein>
<sequence>MTAPADETEQGAQVWLSFTPRDTVFVRDGRSFDAAADNAGRAVLPWPSTIAGACRAALGRDEDLRWVRGPILARRGRDRWTPYFPVPADLVREPGRDAPVHRLTCGGHRIDTDLGDQVEAWLEPPPGVHKIKPLTGWLDASTMTRYLAGDLPGQDGLSTGDLDVADPVASEPRIGLARQDRKARTGYFYQAAHLRLADRWGFVACCGLPDGWTVGDPDPVPLGGRSRLADVAEADGLAWPDAPERFPGGRVLVYVATPALWPDGWRIPLPDGAELVAAAVGDAMPVATTSPRRSWKEHRRLRWAVPAGSVYLLRFTGSDEAAREEAAGRWAVGAHGRALGPAMEDILRTAGFGVVLTGVWT</sequence>
<dbReference type="EMBL" id="JACJII010000001">
    <property type="protein sequence ID" value="MBA9007293.1"/>
    <property type="molecule type" value="Genomic_DNA"/>
</dbReference>
<dbReference type="Gene3D" id="3.30.70.2940">
    <property type="match status" value="1"/>
</dbReference>
<comment type="caution">
    <text evidence="1">The sequence shown here is derived from an EMBL/GenBank/DDBJ whole genome shotgun (WGS) entry which is preliminary data.</text>
</comment>
<organism evidence="1 2">
    <name type="scientific">Thermomonospora cellulosilytica</name>
    <dbReference type="NCBI Taxonomy" id="1411118"/>
    <lineage>
        <taxon>Bacteria</taxon>
        <taxon>Bacillati</taxon>
        <taxon>Actinomycetota</taxon>
        <taxon>Actinomycetes</taxon>
        <taxon>Streptosporangiales</taxon>
        <taxon>Thermomonosporaceae</taxon>
        <taxon>Thermomonospora</taxon>
    </lineage>
</organism>
<dbReference type="Pfam" id="PF09700">
    <property type="entry name" value="Cas_Cmr3"/>
    <property type="match status" value="1"/>
</dbReference>
<dbReference type="InterPro" id="IPR019117">
    <property type="entry name" value="CRISPR-assoc_protein_Cmr3"/>
</dbReference>